<comment type="caution">
    <text evidence="2">The sequence shown here is derived from an EMBL/GenBank/DDBJ whole genome shotgun (WGS) entry which is preliminary data.</text>
</comment>
<organism evidence="2 3">
    <name type="scientific">Catenulispora yoronensis</name>
    <dbReference type="NCBI Taxonomy" id="450799"/>
    <lineage>
        <taxon>Bacteria</taxon>
        <taxon>Bacillati</taxon>
        <taxon>Actinomycetota</taxon>
        <taxon>Actinomycetes</taxon>
        <taxon>Catenulisporales</taxon>
        <taxon>Catenulisporaceae</taxon>
        <taxon>Catenulispora</taxon>
    </lineage>
</organism>
<proteinExistence type="predicted"/>
<dbReference type="InterPro" id="IPR025333">
    <property type="entry name" value="DUF4239"/>
</dbReference>
<evidence type="ECO:0008006" key="4">
    <source>
        <dbReference type="Google" id="ProtNLM"/>
    </source>
</evidence>
<evidence type="ECO:0000313" key="2">
    <source>
        <dbReference type="EMBL" id="GAA2058537.1"/>
    </source>
</evidence>
<feature type="transmembrane region" description="Helical" evidence="1">
    <location>
        <begin position="41"/>
        <end position="62"/>
    </location>
</feature>
<dbReference type="RefSeq" id="WP_344670991.1">
    <property type="nucleotide sequence ID" value="NZ_BAAAQN010000071.1"/>
</dbReference>
<keyword evidence="1" id="KW-1133">Transmembrane helix</keyword>
<accession>A0ABN2VEH5</accession>
<evidence type="ECO:0000256" key="1">
    <source>
        <dbReference type="SAM" id="Phobius"/>
    </source>
</evidence>
<reference evidence="3" key="1">
    <citation type="journal article" date="2019" name="Int. J. Syst. Evol. Microbiol.">
        <title>The Global Catalogue of Microorganisms (GCM) 10K type strain sequencing project: providing services to taxonomists for standard genome sequencing and annotation.</title>
        <authorList>
            <consortium name="The Broad Institute Genomics Platform"/>
            <consortium name="The Broad Institute Genome Sequencing Center for Infectious Disease"/>
            <person name="Wu L."/>
            <person name="Ma J."/>
        </authorList>
    </citation>
    <scope>NUCLEOTIDE SEQUENCE [LARGE SCALE GENOMIC DNA]</scope>
    <source>
        <strain evidence="3">JCM 16014</strain>
    </source>
</reference>
<keyword evidence="3" id="KW-1185">Reference proteome</keyword>
<keyword evidence="1" id="KW-0472">Membrane</keyword>
<gene>
    <name evidence="2" type="ORF">GCM10009839_80500</name>
</gene>
<dbReference type="Pfam" id="PF14023">
    <property type="entry name" value="Bestrophin-like"/>
    <property type="match status" value="1"/>
</dbReference>
<name>A0ABN2VEH5_9ACTN</name>
<dbReference type="Proteomes" id="UP001500751">
    <property type="component" value="Unassembled WGS sequence"/>
</dbReference>
<keyword evidence="1" id="KW-0812">Transmembrane</keyword>
<feature type="transmembrane region" description="Helical" evidence="1">
    <location>
        <begin position="175"/>
        <end position="197"/>
    </location>
</feature>
<sequence>MTAKDYGIIVAVLILTFIALRLTQRFIPHHRREPHNDVAGFIFATVSVVFAVPLAFVVVALWTNNDNAHQTTFREANELAGIYWIARQVPLPLGAQLEHQTLEYANTVVDQEWPLLAKHQTSPKATELVYEMRDSVFALKPTSVADQVEYDHAMTHVEALAGERRQRLNQADESLPPLLWAILIGSALVTVAFTFLFGLSSSFAHTVMVMTLAGLVVVSLVVVREMSYPYAGTMKVSPTAFEVFLARLPTPR</sequence>
<dbReference type="EMBL" id="BAAAQN010000071">
    <property type="protein sequence ID" value="GAA2058537.1"/>
    <property type="molecule type" value="Genomic_DNA"/>
</dbReference>
<evidence type="ECO:0000313" key="3">
    <source>
        <dbReference type="Proteomes" id="UP001500751"/>
    </source>
</evidence>
<feature type="transmembrane region" description="Helical" evidence="1">
    <location>
        <begin position="203"/>
        <end position="223"/>
    </location>
</feature>
<protein>
    <recommendedName>
        <fullName evidence="4">DUF4239 domain-containing protein</fullName>
    </recommendedName>
</protein>